<protein>
    <submittedName>
        <fullName evidence="2">Uncharacterized protein</fullName>
    </submittedName>
</protein>
<gene>
    <name evidence="2" type="ORF">V5799_020302</name>
</gene>
<evidence type="ECO:0000313" key="3">
    <source>
        <dbReference type="Proteomes" id="UP001321473"/>
    </source>
</evidence>
<evidence type="ECO:0000256" key="1">
    <source>
        <dbReference type="SAM" id="MobiDB-lite"/>
    </source>
</evidence>
<feature type="region of interest" description="Disordered" evidence="1">
    <location>
        <begin position="123"/>
        <end position="149"/>
    </location>
</feature>
<feature type="compositionally biased region" description="Basic and acidic residues" evidence="1">
    <location>
        <begin position="123"/>
        <end position="133"/>
    </location>
</feature>
<sequence length="149" mass="16236">MFLRTPNLALTRHRVTRFESSAVNEERSKVSVAKAPVASGRELGADSWHRRLVKPDAVAQRTQSLDLPGAAPWASLPRQLRGETGVALWLTSVVPVKRGQLQPRGEEGHLDGRVLETAGLEQEHTRAAVRRESVGQNAARRAGAHWGGA</sequence>
<dbReference type="AlphaFoldDB" id="A0AAQ4EUF7"/>
<reference evidence="2 3" key="1">
    <citation type="journal article" date="2023" name="Arcadia Sci">
        <title>De novo assembly of a long-read Amblyomma americanum tick genome.</title>
        <authorList>
            <person name="Chou S."/>
            <person name="Poskanzer K.E."/>
            <person name="Rollins M."/>
            <person name="Thuy-Boun P.S."/>
        </authorList>
    </citation>
    <scope>NUCLEOTIDE SEQUENCE [LARGE SCALE GENOMIC DNA]</scope>
    <source>
        <strain evidence="2">F_SG_1</strain>
        <tissue evidence="2">Salivary glands</tissue>
    </source>
</reference>
<feature type="non-terminal residue" evidence="2">
    <location>
        <position position="149"/>
    </location>
</feature>
<proteinExistence type="predicted"/>
<keyword evidence="3" id="KW-1185">Reference proteome</keyword>
<dbReference type="EMBL" id="JARKHS020010851">
    <property type="protein sequence ID" value="KAK8778350.1"/>
    <property type="molecule type" value="Genomic_DNA"/>
</dbReference>
<name>A0AAQ4EUF7_AMBAM</name>
<accession>A0AAQ4EUF7</accession>
<comment type="caution">
    <text evidence="2">The sequence shown here is derived from an EMBL/GenBank/DDBJ whole genome shotgun (WGS) entry which is preliminary data.</text>
</comment>
<evidence type="ECO:0000313" key="2">
    <source>
        <dbReference type="EMBL" id="KAK8778350.1"/>
    </source>
</evidence>
<organism evidence="2 3">
    <name type="scientific">Amblyomma americanum</name>
    <name type="common">Lone star tick</name>
    <dbReference type="NCBI Taxonomy" id="6943"/>
    <lineage>
        <taxon>Eukaryota</taxon>
        <taxon>Metazoa</taxon>
        <taxon>Ecdysozoa</taxon>
        <taxon>Arthropoda</taxon>
        <taxon>Chelicerata</taxon>
        <taxon>Arachnida</taxon>
        <taxon>Acari</taxon>
        <taxon>Parasitiformes</taxon>
        <taxon>Ixodida</taxon>
        <taxon>Ixodoidea</taxon>
        <taxon>Ixodidae</taxon>
        <taxon>Amblyomminae</taxon>
        <taxon>Amblyomma</taxon>
    </lineage>
</organism>
<dbReference type="Proteomes" id="UP001321473">
    <property type="component" value="Unassembled WGS sequence"/>
</dbReference>